<name>A0A3A3H2D9_PANTH</name>
<organism evidence="1 2">
    <name type="scientific">Paenibacillus thiaminolyticus</name>
    <name type="common">Bacillus thiaminolyticus</name>
    <dbReference type="NCBI Taxonomy" id="49283"/>
    <lineage>
        <taxon>Bacteria</taxon>
        <taxon>Bacillati</taxon>
        <taxon>Bacillota</taxon>
        <taxon>Bacilli</taxon>
        <taxon>Bacillales</taxon>
        <taxon>Paenibacillaceae</taxon>
        <taxon>Paenibacillus</taxon>
    </lineage>
</organism>
<dbReference type="OrthoDB" id="9795830at2"/>
<comment type="caution">
    <text evidence="1">The sequence shown here is derived from an EMBL/GenBank/DDBJ whole genome shotgun (WGS) entry which is preliminary data.</text>
</comment>
<dbReference type="RefSeq" id="WP_119791544.1">
    <property type="nucleotide sequence ID" value="NZ_QYZD01000003.1"/>
</dbReference>
<dbReference type="Pfam" id="PF20648">
    <property type="entry name" value="DUF6809"/>
    <property type="match status" value="1"/>
</dbReference>
<evidence type="ECO:0000313" key="2">
    <source>
        <dbReference type="Proteomes" id="UP000266177"/>
    </source>
</evidence>
<accession>A0A3A3H2D9</accession>
<dbReference type="Proteomes" id="UP000266177">
    <property type="component" value="Unassembled WGS sequence"/>
</dbReference>
<reference evidence="1 2" key="1">
    <citation type="submission" date="2018-09" db="EMBL/GenBank/DDBJ databases">
        <title>Paenibacillus SK2017-BO5.</title>
        <authorList>
            <person name="Piskunova J.V."/>
            <person name="Dubiley S.A."/>
            <person name="Severinov K.V."/>
        </authorList>
    </citation>
    <scope>NUCLEOTIDE SEQUENCE [LARGE SCALE GENOMIC DNA]</scope>
    <source>
        <strain evidence="1 2">BO5</strain>
    </source>
</reference>
<evidence type="ECO:0000313" key="1">
    <source>
        <dbReference type="EMBL" id="RJG25507.1"/>
    </source>
</evidence>
<protein>
    <submittedName>
        <fullName evidence="1">Uncharacterized protein</fullName>
    </submittedName>
</protein>
<sequence length="88" mass="10059">MKTILGELYHGNLCPEAQIVSKDPACRDTTQKITEEMKRWRERLPESEYDRLEDLMNLVAEMNAPDSFVHGFKLGAMMMIEVLGAGEK</sequence>
<dbReference type="EMBL" id="QYZD01000003">
    <property type="protein sequence ID" value="RJG25507.1"/>
    <property type="molecule type" value="Genomic_DNA"/>
</dbReference>
<dbReference type="InterPro" id="IPR049215">
    <property type="entry name" value="DUF6809"/>
</dbReference>
<gene>
    <name evidence="1" type="ORF">DQX05_05245</name>
</gene>
<dbReference type="AlphaFoldDB" id="A0A3A3H2D9"/>
<proteinExistence type="predicted"/>